<dbReference type="InterPro" id="IPR040040">
    <property type="entry name" value="ATG11"/>
</dbReference>
<keyword evidence="5" id="KW-0963">Cytoplasm</keyword>
<dbReference type="InterPro" id="IPR019460">
    <property type="entry name" value="Atg11_C"/>
</dbReference>
<name>L9LF39_TUPCH</name>
<dbReference type="EMBL" id="KB320408">
    <property type="protein sequence ID" value="ELW72452.1"/>
    <property type="molecule type" value="Genomic_DNA"/>
</dbReference>
<evidence type="ECO:0000256" key="10">
    <source>
        <dbReference type="ARBA" id="ARBA00023163"/>
    </source>
</evidence>
<dbReference type="GO" id="GO:0000422">
    <property type="term" value="P:autophagy of mitochondrion"/>
    <property type="evidence" value="ECO:0007669"/>
    <property type="project" value="TreeGrafter"/>
</dbReference>
<feature type="domain" description="Autophagy-related protein 11 C-terminal" evidence="19">
    <location>
        <begin position="811"/>
        <end position="872"/>
    </location>
</feature>
<evidence type="ECO:0000256" key="18">
    <source>
        <dbReference type="SAM" id="MobiDB-lite"/>
    </source>
</evidence>
<gene>
    <name evidence="20" type="ORF">TREES_T100014548</name>
</gene>
<dbReference type="FunCoup" id="L9LF39">
    <property type="interactions" value="2236"/>
</dbReference>
<feature type="compositionally biased region" description="Polar residues" evidence="18">
    <location>
        <begin position="248"/>
        <end position="258"/>
    </location>
</feature>
<keyword evidence="8" id="KW-0805">Transcription regulation</keyword>
<keyword evidence="11" id="KW-0458">Lysosome</keyword>
<evidence type="ECO:0000256" key="6">
    <source>
        <dbReference type="ARBA" id="ARBA00022553"/>
    </source>
</evidence>
<comment type="subcellular location">
    <subcellularLocation>
        <location evidence="4">Cytoplasm</location>
        <location evidence="4">Cytosol</location>
    </subcellularLocation>
    <subcellularLocation>
        <location evidence="3">Lysosome</location>
    </subcellularLocation>
    <subcellularLocation>
        <location evidence="1">Nucleus</location>
    </subcellularLocation>
    <subcellularLocation>
        <location evidence="2">Preautophagosomal structure</location>
    </subcellularLocation>
</comment>
<dbReference type="InParanoid" id="L9LF39"/>
<feature type="coiled-coil region" evidence="17">
    <location>
        <begin position="702"/>
        <end position="729"/>
    </location>
</feature>
<evidence type="ECO:0000256" key="7">
    <source>
        <dbReference type="ARBA" id="ARBA00023006"/>
    </source>
</evidence>
<reference evidence="21" key="1">
    <citation type="submission" date="2012-07" db="EMBL/GenBank/DDBJ databases">
        <title>Genome of the Chinese tree shrew, a rising model animal genetically related to primates.</title>
        <authorList>
            <person name="Zhang G."/>
            <person name="Fan Y."/>
            <person name="Yao Y."/>
            <person name="Huang Z."/>
        </authorList>
    </citation>
    <scope>NUCLEOTIDE SEQUENCE [LARGE SCALE GENOMIC DNA]</scope>
</reference>
<dbReference type="GO" id="GO:0034045">
    <property type="term" value="C:phagophore assembly site membrane"/>
    <property type="evidence" value="ECO:0007669"/>
    <property type="project" value="TreeGrafter"/>
</dbReference>
<dbReference type="GO" id="GO:0008285">
    <property type="term" value="P:negative regulation of cell population proliferation"/>
    <property type="evidence" value="ECO:0007669"/>
    <property type="project" value="UniProtKB-ARBA"/>
</dbReference>
<protein>
    <recommendedName>
        <fullName evidence="15">RB1-inducible coiled-coil protein 1</fullName>
    </recommendedName>
    <alternativeName>
        <fullName evidence="16">FAK family kinase-interacting protein of 200 kDa</fullName>
    </alternativeName>
</protein>
<evidence type="ECO:0000259" key="19">
    <source>
        <dbReference type="Pfam" id="PF10377"/>
    </source>
</evidence>
<dbReference type="CDD" id="cd17060">
    <property type="entry name" value="Ubl_RB1CC1"/>
    <property type="match status" value="1"/>
</dbReference>
<dbReference type="Pfam" id="PF10377">
    <property type="entry name" value="ATG11"/>
    <property type="match status" value="1"/>
</dbReference>
<dbReference type="GO" id="GO:0034517">
    <property type="term" value="P:ribophagy"/>
    <property type="evidence" value="ECO:0007669"/>
    <property type="project" value="TreeGrafter"/>
</dbReference>
<dbReference type="FunFam" id="3.10.20.90:FF:000049">
    <property type="entry name" value="RB1-inducible coiled-coil protein 1 isoform X1"/>
    <property type="match status" value="1"/>
</dbReference>
<feature type="coiled-coil region" evidence="17">
    <location>
        <begin position="786"/>
        <end position="813"/>
    </location>
</feature>
<dbReference type="GO" id="GO:0005764">
    <property type="term" value="C:lysosome"/>
    <property type="evidence" value="ECO:0007669"/>
    <property type="project" value="UniProtKB-SubCell"/>
</dbReference>
<feature type="compositionally biased region" description="Basic and acidic residues" evidence="18">
    <location>
        <begin position="219"/>
        <end position="238"/>
    </location>
</feature>
<feature type="compositionally biased region" description="Basic and acidic residues" evidence="18">
    <location>
        <begin position="940"/>
        <end position="958"/>
    </location>
</feature>
<keyword evidence="10" id="KW-0804">Transcription</keyword>
<dbReference type="PANTHER" id="PTHR13222:SF1">
    <property type="entry name" value="RB1-INDUCIBLE COILED-COIL PROTEIN 1"/>
    <property type="match status" value="1"/>
</dbReference>
<dbReference type="AlphaFoldDB" id="L9LF39"/>
<dbReference type="GO" id="GO:1990316">
    <property type="term" value="C:Atg1/ULK1 kinase complex"/>
    <property type="evidence" value="ECO:0007669"/>
    <property type="project" value="TreeGrafter"/>
</dbReference>
<evidence type="ECO:0000256" key="15">
    <source>
        <dbReference type="ARBA" id="ARBA00069790"/>
    </source>
</evidence>
<feature type="coiled-coil region" evidence="17">
    <location>
        <begin position="514"/>
        <end position="657"/>
    </location>
</feature>
<evidence type="ECO:0000256" key="4">
    <source>
        <dbReference type="ARBA" id="ARBA00004514"/>
    </source>
</evidence>
<dbReference type="STRING" id="246437.L9LF39"/>
<dbReference type="GO" id="GO:0031090">
    <property type="term" value="C:organelle membrane"/>
    <property type="evidence" value="ECO:0007669"/>
    <property type="project" value="UniProtKB-ARBA"/>
</dbReference>
<evidence type="ECO:0000313" key="21">
    <source>
        <dbReference type="Proteomes" id="UP000011518"/>
    </source>
</evidence>
<evidence type="ECO:0000256" key="17">
    <source>
        <dbReference type="SAM" id="Coils"/>
    </source>
</evidence>
<dbReference type="GO" id="GO:0005634">
    <property type="term" value="C:nucleus"/>
    <property type="evidence" value="ECO:0007669"/>
    <property type="project" value="UniProtKB-SubCell"/>
</dbReference>
<sequence>MKLYVFLVNTGTTLTFDTELTVQTVADLKHAIQSKYKIAIQHQVLVVNGGECMAADRRVCTYSAGTDTNPIFLFNKEMILCDRPPAIPKTTFSTENDMEIKVEESLMMPAVFHTVASRTQLAVEMYEVAKKLCSFCEGLVHDEHLQHQGWAAIMANLEDCSNSYQKLLFKFESIYSNYLQSIEDIKLKLTHLGTAVSVMAKIPLLECLTRHSYRECLERPDSLPEHEDSEKPEMKRSTELVLSPDMPRTTNKSSLTSLHKSVEHVAPDSTDAESGNEIRECCPSTVHHDETSKDAKEGDLPFFNVSLLDWINVQDRPNDVESLVRKCFDSMSRLDPRIIRPFIAECRQTIAKLDNQNMKAIKGLEDRLYALDQMIASCSRLVNEQKELAQGFLANQMRAENLKDASVLPDLCLSHANQLMIMLQNHRKLLDIKQKCTTAKQELANNLHVRLKWCCFVMLHADQDGEKLQALLRLVIELLERVKIVEALSTVPQMYCLAVVEVVRRKMFIKHYRESKLDSELSALEKQKDEKLAQQEEKYEAIIQNLEKDKERLVMHQEQDREQLIQKLNYEKDEAVQTALQEFKLEREAVEKKLLEKVKQLENQIAKSPAVESTREDSSSLVAELQEKLQEEKAKFLEQLEEQEKRKNEEMQNVRTSLIAEQQTNFNTVLTREKMRKENIINDLSDKLKSTMQQQERDKDLIESLSEDRARLLEEKKKLEEEVSKLRSSSFVPSPYVAAAPELYGACAPELPGETDRSAMETAEEGRVDSVMETSMMSVQENIPTLSEEKQRIMVLERTLQLKEEENKRLNQRLMSQSMSSVSSRHSEKIAIRDFQVGDLVLIILDERHDNYVLFTVSPTLYFLHSESLPALDLKPGEGALPPPAPGSADTGRAPALLTQQRRGAAFTRSGLRAPGRDPLRTGCSPTRWETTLLCNRKGRFDSGTRKSDRSGNRERLGKASVEGANLGGQSDLGRIEVKVMQTYTKLLSSVLKHIGIFYHPERHNVFYWFVHDGFQDAHVLNLRSSRASEDED</sequence>
<dbReference type="SUPFAM" id="SSF54236">
    <property type="entry name" value="Ubiquitin-like"/>
    <property type="match status" value="1"/>
</dbReference>
<proteinExistence type="predicted"/>
<evidence type="ECO:0000256" key="12">
    <source>
        <dbReference type="ARBA" id="ARBA00023242"/>
    </source>
</evidence>
<evidence type="ECO:0000256" key="2">
    <source>
        <dbReference type="ARBA" id="ARBA00004329"/>
    </source>
</evidence>
<keyword evidence="12" id="KW-0539">Nucleus</keyword>
<evidence type="ECO:0000313" key="20">
    <source>
        <dbReference type="EMBL" id="ELW72452.1"/>
    </source>
</evidence>
<keyword evidence="7" id="KW-0072">Autophagy</keyword>
<evidence type="ECO:0000256" key="13">
    <source>
        <dbReference type="ARBA" id="ARBA00023306"/>
    </source>
</evidence>
<dbReference type="GO" id="GO:0005829">
    <property type="term" value="C:cytosol"/>
    <property type="evidence" value="ECO:0007669"/>
    <property type="project" value="UniProtKB-SubCell"/>
</dbReference>
<dbReference type="InterPro" id="IPR029071">
    <property type="entry name" value="Ubiquitin-like_domsf"/>
</dbReference>
<keyword evidence="9 17" id="KW-0175">Coiled coil</keyword>
<evidence type="ECO:0000256" key="11">
    <source>
        <dbReference type="ARBA" id="ARBA00023228"/>
    </source>
</evidence>
<keyword evidence="6" id="KW-0597">Phosphoprotein</keyword>
<dbReference type="GO" id="GO:0060090">
    <property type="term" value="F:molecular adaptor activity"/>
    <property type="evidence" value="ECO:0007669"/>
    <property type="project" value="TreeGrafter"/>
</dbReference>
<dbReference type="GO" id="GO:0019901">
    <property type="term" value="F:protein kinase binding"/>
    <property type="evidence" value="ECO:0007669"/>
    <property type="project" value="UniProtKB-ARBA"/>
</dbReference>
<dbReference type="GO" id="GO:0000045">
    <property type="term" value="P:autophagosome assembly"/>
    <property type="evidence" value="ECO:0007669"/>
    <property type="project" value="InterPro"/>
</dbReference>
<organism evidence="20 21">
    <name type="scientific">Tupaia chinensis</name>
    <name type="common">Chinese tree shrew</name>
    <name type="synonym">Tupaia belangeri chinensis</name>
    <dbReference type="NCBI Taxonomy" id="246437"/>
    <lineage>
        <taxon>Eukaryota</taxon>
        <taxon>Metazoa</taxon>
        <taxon>Chordata</taxon>
        <taxon>Craniata</taxon>
        <taxon>Vertebrata</taxon>
        <taxon>Euteleostomi</taxon>
        <taxon>Mammalia</taxon>
        <taxon>Eutheria</taxon>
        <taxon>Euarchontoglires</taxon>
        <taxon>Scandentia</taxon>
        <taxon>Tupaiidae</taxon>
        <taxon>Tupaia</taxon>
    </lineage>
</organism>
<reference evidence="21" key="2">
    <citation type="journal article" date="2013" name="Nat. Commun.">
        <title>Genome of the Chinese tree shrew.</title>
        <authorList>
            <person name="Fan Y."/>
            <person name="Huang Z.Y."/>
            <person name="Cao C.C."/>
            <person name="Chen C.S."/>
            <person name="Chen Y.X."/>
            <person name="Fan D.D."/>
            <person name="He J."/>
            <person name="Hou H.L."/>
            <person name="Hu L."/>
            <person name="Hu X.T."/>
            <person name="Jiang X.T."/>
            <person name="Lai R."/>
            <person name="Lang Y.S."/>
            <person name="Liang B."/>
            <person name="Liao S.G."/>
            <person name="Mu D."/>
            <person name="Ma Y.Y."/>
            <person name="Niu Y.Y."/>
            <person name="Sun X.Q."/>
            <person name="Xia J.Q."/>
            <person name="Xiao J."/>
            <person name="Xiong Z.Q."/>
            <person name="Xu L."/>
            <person name="Yang L."/>
            <person name="Zhang Y."/>
            <person name="Zhao W."/>
            <person name="Zhao X.D."/>
            <person name="Zheng Y.T."/>
            <person name="Zhou J.M."/>
            <person name="Zhu Y.B."/>
            <person name="Zhang G.J."/>
            <person name="Wang J."/>
            <person name="Yao Y.G."/>
        </authorList>
    </citation>
    <scope>NUCLEOTIDE SEQUENCE [LARGE SCALE GENOMIC DNA]</scope>
</reference>
<dbReference type="Gene3D" id="3.10.20.90">
    <property type="entry name" value="Phosphatidylinositol 3-kinase Catalytic Subunit, Chain A, domain 1"/>
    <property type="match status" value="1"/>
</dbReference>
<keyword evidence="21" id="KW-1185">Reference proteome</keyword>
<accession>L9LF39</accession>
<evidence type="ECO:0000256" key="3">
    <source>
        <dbReference type="ARBA" id="ARBA00004371"/>
    </source>
</evidence>
<evidence type="ECO:0000256" key="1">
    <source>
        <dbReference type="ARBA" id="ARBA00004123"/>
    </source>
</evidence>
<dbReference type="Proteomes" id="UP000011518">
    <property type="component" value="Unassembled WGS sequence"/>
</dbReference>
<dbReference type="GO" id="GO:0061723">
    <property type="term" value="P:glycophagy"/>
    <property type="evidence" value="ECO:0007669"/>
    <property type="project" value="TreeGrafter"/>
</dbReference>
<evidence type="ECO:0000256" key="14">
    <source>
        <dbReference type="ARBA" id="ARBA00053494"/>
    </source>
</evidence>
<dbReference type="GO" id="GO:0034727">
    <property type="term" value="P:piecemeal microautophagy of the nucleus"/>
    <property type="evidence" value="ECO:0007669"/>
    <property type="project" value="TreeGrafter"/>
</dbReference>
<dbReference type="PANTHER" id="PTHR13222">
    <property type="entry name" value="RB1-INDUCIBLE COILED-COIL"/>
    <property type="match status" value="1"/>
</dbReference>
<dbReference type="eggNOG" id="KOG4572">
    <property type="taxonomic scope" value="Eukaryota"/>
</dbReference>
<keyword evidence="13" id="KW-0131">Cell cycle</keyword>
<evidence type="ECO:0000256" key="16">
    <source>
        <dbReference type="ARBA" id="ARBA00080154"/>
    </source>
</evidence>
<comment type="function">
    <text evidence="14">Involved in autophagy. Regulates early events but also late events of autophagosome formation through direct interaction with Atg16L1. Required for the formation of the autophagosome-like double-membrane structure that surrounds the Salmonella-containing vacuole (SCV) during S.typhimurium infection and subsequent xenophagy. Involved in repair of DNA damage caused by ionizing radiation, which subsequently improves cell survival by decreasing apoptosis. Inhibits PTK2/FAK1 and PTK2B/PYK2 kinase activity, affecting their downstream signaling pathways. Plays a role as a modulator of TGF-beta-signaling by restricting substrate specificity of RNF111. Functions as a DNA-binding transcription factor. Is a potent regulator of the RB1 pathway through induction of RB1 expression. Plays a crucial role in muscular differentiation. Plays an indispensable role in fetal hematopoiesis and in the regulation of neuronal homeostasis.</text>
</comment>
<feature type="region of interest" description="Disordered" evidence="18">
    <location>
        <begin position="219"/>
        <end position="258"/>
    </location>
</feature>
<dbReference type="GO" id="GO:0061709">
    <property type="term" value="P:reticulophagy"/>
    <property type="evidence" value="ECO:0007669"/>
    <property type="project" value="TreeGrafter"/>
</dbReference>
<evidence type="ECO:0000256" key="5">
    <source>
        <dbReference type="ARBA" id="ARBA00022490"/>
    </source>
</evidence>
<feature type="region of interest" description="Disordered" evidence="18">
    <location>
        <begin position="940"/>
        <end position="968"/>
    </location>
</feature>
<evidence type="ECO:0000256" key="8">
    <source>
        <dbReference type="ARBA" id="ARBA00023015"/>
    </source>
</evidence>
<evidence type="ECO:0000256" key="9">
    <source>
        <dbReference type="ARBA" id="ARBA00023054"/>
    </source>
</evidence>